<proteinExistence type="predicted"/>
<gene>
    <name evidence="1" type="ORF">SAMN05444392_11728</name>
</gene>
<dbReference type="Pfam" id="PF11731">
    <property type="entry name" value="Cdd1"/>
    <property type="match status" value="1"/>
</dbReference>
<dbReference type="OrthoDB" id="666031at2"/>
<dbReference type="InterPro" id="IPR021725">
    <property type="entry name" value="Cdd1"/>
</dbReference>
<dbReference type="STRING" id="112248.SAMN05444392_11728"/>
<reference evidence="1 2" key="1">
    <citation type="submission" date="2016-11" db="EMBL/GenBank/DDBJ databases">
        <authorList>
            <person name="Jaros S."/>
            <person name="Januszkiewicz K."/>
            <person name="Wedrychowicz H."/>
        </authorList>
    </citation>
    <scope>NUCLEOTIDE SEQUENCE [LARGE SCALE GENOMIC DNA]</scope>
    <source>
        <strain evidence="1 2">DSM 44666</strain>
    </source>
</reference>
<dbReference type="Proteomes" id="UP000184476">
    <property type="component" value="Unassembled WGS sequence"/>
</dbReference>
<dbReference type="AlphaFoldDB" id="A0A1M5B1C6"/>
<protein>
    <submittedName>
        <fullName evidence="1">Pathogenicity locus</fullName>
    </submittedName>
</protein>
<sequence length="162" mass="19029">MVSSPKLPLEQEERSRLRSFKIKLNEIPDRTIEELSNCLQCSFKRARYIRALAIFQSVSSIGPKVAGWMIDLGYYSLDEVKNESGSDLINRLELMYGYWMDPCVEDSLRCIVHHANHEGNIKRWHDFSLERKKYRKQFGYPSTRPKLAWTEVYANADILKPR</sequence>
<accession>A0A1M5B1C6</accession>
<evidence type="ECO:0000313" key="1">
    <source>
        <dbReference type="EMBL" id="SHF36259.1"/>
    </source>
</evidence>
<organism evidence="1 2">
    <name type="scientific">Seinonella peptonophila</name>
    <dbReference type="NCBI Taxonomy" id="112248"/>
    <lineage>
        <taxon>Bacteria</taxon>
        <taxon>Bacillati</taxon>
        <taxon>Bacillota</taxon>
        <taxon>Bacilli</taxon>
        <taxon>Bacillales</taxon>
        <taxon>Thermoactinomycetaceae</taxon>
        <taxon>Seinonella</taxon>
    </lineage>
</organism>
<dbReference type="EMBL" id="FQVL01000017">
    <property type="protein sequence ID" value="SHF36259.1"/>
    <property type="molecule type" value="Genomic_DNA"/>
</dbReference>
<keyword evidence="2" id="KW-1185">Reference proteome</keyword>
<name>A0A1M5B1C6_9BACL</name>
<evidence type="ECO:0000313" key="2">
    <source>
        <dbReference type="Proteomes" id="UP000184476"/>
    </source>
</evidence>